<keyword evidence="1" id="KW-0732">Signal</keyword>
<feature type="chain" id="PRO_5044788221" evidence="1">
    <location>
        <begin position="19"/>
        <end position="109"/>
    </location>
</feature>
<comment type="caution">
    <text evidence="2">The sequence shown here is derived from an EMBL/GenBank/DDBJ whole genome shotgun (WGS) entry which is preliminary data.</text>
</comment>
<proteinExistence type="predicted"/>
<accession>A0ABD3WB42</accession>
<evidence type="ECO:0000256" key="1">
    <source>
        <dbReference type="SAM" id="SignalP"/>
    </source>
</evidence>
<gene>
    <name evidence="2" type="ORF">ACJMK2_038863</name>
</gene>
<organism evidence="2 3">
    <name type="scientific">Sinanodonta woodiana</name>
    <name type="common">Chinese pond mussel</name>
    <name type="synonym">Anodonta woodiana</name>
    <dbReference type="NCBI Taxonomy" id="1069815"/>
    <lineage>
        <taxon>Eukaryota</taxon>
        <taxon>Metazoa</taxon>
        <taxon>Spiralia</taxon>
        <taxon>Lophotrochozoa</taxon>
        <taxon>Mollusca</taxon>
        <taxon>Bivalvia</taxon>
        <taxon>Autobranchia</taxon>
        <taxon>Heteroconchia</taxon>
        <taxon>Palaeoheterodonta</taxon>
        <taxon>Unionida</taxon>
        <taxon>Unionoidea</taxon>
        <taxon>Unionidae</taxon>
        <taxon>Unioninae</taxon>
        <taxon>Sinanodonta</taxon>
    </lineage>
</organism>
<reference evidence="2 3" key="1">
    <citation type="submission" date="2024-11" db="EMBL/GenBank/DDBJ databases">
        <title>Chromosome-level genome assembly of the freshwater bivalve Anodonta woodiana.</title>
        <authorList>
            <person name="Chen X."/>
        </authorList>
    </citation>
    <scope>NUCLEOTIDE SEQUENCE [LARGE SCALE GENOMIC DNA]</scope>
    <source>
        <strain evidence="2">MN2024</strain>
        <tissue evidence="2">Gills</tissue>
    </source>
</reference>
<dbReference type="EMBL" id="JBJQND010000007">
    <property type="protein sequence ID" value="KAL3870826.1"/>
    <property type="molecule type" value="Genomic_DNA"/>
</dbReference>
<dbReference type="AlphaFoldDB" id="A0ABD3WB42"/>
<name>A0ABD3WB42_SINWO</name>
<protein>
    <submittedName>
        <fullName evidence="2">Uncharacterized protein</fullName>
    </submittedName>
</protein>
<evidence type="ECO:0000313" key="2">
    <source>
        <dbReference type="EMBL" id="KAL3870826.1"/>
    </source>
</evidence>
<keyword evidence="3" id="KW-1185">Reference proteome</keyword>
<dbReference type="Proteomes" id="UP001634394">
    <property type="component" value="Unassembled WGS sequence"/>
</dbReference>
<evidence type="ECO:0000313" key="3">
    <source>
        <dbReference type="Proteomes" id="UP001634394"/>
    </source>
</evidence>
<feature type="signal peptide" evidence="1">
    <location>
        <begin position="1"/>
        <end position="18"/>
    </location>
</feature>
<sequence>MKIAIVLLVITCLTYTLGMSVQNGGWNTQQAPLRVSLDDIKNIYHNLPAETRDRLFSILRFFGLSSEDVDQALENPPDEVKQMFGASGMSIDDMRAAVDNLPEPLKRML</sequence>